<evidence type="ECO:0000256" key="1">
    <source>
        <dbReference type="ARBA" id="ARBA00005591"/>
    </source>
</evidence>
<feature type="domain" description="Peptide methionine sulphoxide reductase MsrA" evidence="6">
    <location>
        <begin position="49"/>
        <end position="202"/>
    </location>
</feature>
<dbReference type="GO" id="GO:0033744">
    <property type="term" value="F:L-methionine:thioredoxin-disulfide S-oxidoreductase activity"/>
    <property type="evidence" value="ECO:0007669"/>
    <property type="project" value="RHEA"/>
</dbReference>
<sequence length="219" mass="24106">MGIFGFGKKSALPTPEQALAGRDEVMRVPAQHYVNKNPLQAPFPQDLETAMFGLGCFWGAERKFWQQEGVYTTAVGYAAGYTPNPTYQEVCSGLTGHNEVVLVVFDPKIITYSQLLKVFWESHNPTQGMRQGNDTGTQYRSGIYVYSQEQKELAVTLQNAYQAALSSAGYGKITTEVLDAPKFYYAEEYHQQYLAKNPGGYCGLGGTNVACPVGMLSPI</sequence>
<dbReference type="PANTHER" id="PTHR42799">
    <property type="entry name" value="MITOCHONDRIAL PEPTIDE METHIONINE SULFOXIDE REDUCTASE"/>
    <property type="match status" value="1"/>
</dbReference>
<dbReference type="InterPro" id="IPR050162">
    <property type="entry name" value="MsrA_MetSO_reductase"/>
</dbReference>
<dbReference type="Pfam" id="PF01625">
    <property type="entry name" value="PMSR"/>
    <property type="match status" value="1"/>
</dbReference>
<dbReference type="NCBIfam" id="TIGR00401">
    <property type="entry name" value="msrA"/>
    <property type="match status" value="1"/>
</dbReference>
<dbReference type="HAMAP" id="MF_01401">
    <property type="entry name" value="MsrA"/>
    <property type="match status" value="1"/>
</dbReference>
<dbReference type="Proteomes" id="UP000092093">
    <property type="component" value="Unassembled WGS sequence"/>
</dbReference>
<organism evidence="7 8">
    <name type="scientific">Aphanizomenon flos-aquae WA102</name>
    <dbReference type="NCBI Taxonomy" id="1710896"/>
    <lineage>
        <taxon>Bacteria</taxon>
        <taxon>Bacillati</taxon>
        <taxon>Cyanobacteriota</taxon>
        <taxon>Cyanophyceae</taxon>
        <taxon>Nostocales</taxon>
        <taxon>Aphanizomenonaceae</taxon>
        <taxon>Aphanizomenon</taxon>
    </lineage>
</organism>
<comment type="function">
    <text evidence="5">Has an important function as a repair enzyme for proteins that have been inactivated by oxidation. Catalyzes the reversible oxidation-reduction of methionine sulfoxide in proteins to methionine.</text>
</comment>
<feature type="active site" evidence="5">
    <location>
        <position position="56"/>
    </location>
</feature>
<dbReference type="EC" id="1.8.4.11" evidence="5"/>
<comment type="caution">
    <text evidence="7">The sequence shown here is derived from an EMBL/GenBank/DDBJ whole genome shotgun (WGS) entry which is preliminary data.</text>
</comment>
<keyword evidence="2 5" id="KW-0560">Oxidoreductase</keyword>
<proteinExistence type="inferred from homology"/>
<evidence type="ECO:0000313" key="7">
    <source>
        <dbReference type="EMBL" id="OBQ43731.1"/>
    </source>
</evidence>
<comment type="catalytic activity">
    <reaction evidence="4 5">
        <text>[thioredoxin]-disulfide + L-methionine + H2O = L-methionine (S)-S-oxide + [thioredoxin]-dithiol</text>
        <dbReference type="Rhea" id="RHEA:19993"/>
        <dbReference type="Rhea" id="RHEA-COMP:10698"/>
        <dbReference type="Rhea" id="RHEA-COMP:10700"/>
        <dbReference type="ChEBI" id="CHEBI:15377"/>
        <dbReference type="ChEBI" id="CHEBI:29950"/>
        <dbReference type="ChEBI" id="CHEBI:50058"/>
        <dbReference type="ChEBI" id="CHEBI:57844"/>
        <dbReference type="ChEBI" id="CHEBI:58772"/>
        <dbReference type="EC" id="1.8.4.11"/>
    </reaction>
</comment>
<dbReference type="InterPro" id="IPR036509">
    <property type="entry name" value="Met_Sox_Rdtase_MsrA_sf"/>
</dbReference>
<evidence type="ECO:0000313" key="8">
    <source>
        <dbReference type="Proteomes" id="UP000092093"/>
    </source>
</evidence>
<accession>A0A1B7X2V9</accession>
<evidence type="ECO:0000259" key="6">
    <source>
        <dbReference type="Pfam" id="PF01625"/>
    </source>
</evidence>
<dbReference type="FunFam" id="3.30.1060.10:FF:000001">
    <property type="entry name" value="Peptide methionine sulfoxide reductase MsrA"/>
    <property type="match status" value="1"/>
</dbReference>
<evidence type="ECO:0000256" key="3">
    <source>
        <dbReference type="ARBA" id="ARBA00047806"/>
    </source>
</evidence>
<dbReference type="AlphaFoldDB" id="A0A1B7X2V9"/>
<dbReference type="SUPFAM" id="SSF55068">
    <property type="entry name" value="Peptide methionine sulfoxide reductase"/>
    <property type="match status" value="1"/>
</dbReference>
<evidence type="ECO:0000256" key="4">
    <source>
        <dbReference type="ARBA" id="ARBA00048782"/>
    </source>
</evidence>
<name>A0A1B7X2V9_APHFL</name>
<dbReference type="Gene3D" id="3.30.1060.10">
    <property type="entry name" value="Peptide methionine sulphoxide reductase MsrA"/>
    <property type="match status" value="1"/>
</dbReference>
<dbReference type="GO" id="GO:0034599">
    <property type="term" value="P:cellular response to oxidative stress"/>
    <property type="evidence" value="ECO:0007669"/>
    <property type="project" value="TreeGrafter"/>
</dbReference>
<dbReference type="PATRIC" id="fig|1710896.3.peg.271"/>
<comment type="catalytic activity">
    <reaction evidence="3 5">
        <text>L-methionyl-[protein] + [thioredoxin]-disulfide + H2O = L-methionyl-(S)-S-oxide-[protein] + [thioredoxin]-dithiol</text>
        <dbReference type="Rhea" id="RHEA:14217"/>
        <dbReference type="Rhea" id="RHEA-COMP:10698"/>
        <dbReference type="Rhea" id="RHEA-COMP:10700"/>
        <dbReference type="Rhea" id="RHEA-COMP:12313"/>
        <dbReference type="Rhea" id="RHEA-COMP:12315"/>
        <dbReference type="ChEBI" id="CHEBI:15377"/>
        <dbReference type="ChEBI" id="CHEBI:16044"/>
        <dbReference type="ChEBI" id="CHEBI:29950"/>
        <dbReference type="ChEBI" id="CHEBI:44120"/>
        <dbReference type="ChEBI" id="CHEBI:50058"/>
        <dbReference type="EC" id="1.8.4.11"/>
    </reaction>
</comment>
<dbReference type="GO" id="GO:0005737">
    <property type="term" value="C:cytoplasm"/>
    <property type="evidence" value="ECO:0007669"/>
    <property type="project" value="TreeGrafter"/>
</dbReference>
<dbReference type="EMBL" id="LJOW01000044">
    <property type="protein sequence ID" value="OBQ43731.1"/>
    <property type="molecule type" value="Genomic_DNA"/>
</dbReference>
<comment type="similarity">
    <text evidence="1 5">Belongs to the MsrA Met sulfoxide reductase family.</text>
</comment>
<dbReference type="PANTHER" id="PTHR42799:SF2">
    <property type="entry name" value="MITOCHONDRIAL PEPTIDE METHIONINE SULFOXIDE REDUCTASE"/>
    <property type="match status" value="1"/>
</dbReference>
<evidence type="ECO:0000256" key="5">
    <source>
        <dbReference type="HAMAP-Rule" id="MF_01401"/>
    </source>
</evidence>
<protein>
    <recommendedName>
        <fullName evidence="5">Peptide methionine sulfoxide reductase MsrA</fullName>
        <shortName evidence="5">Protein-methionine-S-oxide reductase</shortName>
        <ecNumber evidence="5">1.8.4.11</ecNumber>
    </recommendedName>
    <alternativeName>
        <fullName evidence="5">Peptide-methionine (S)-S-oxide reductase</fullName>
        <shortName evidence="5">Peptide Met(O) reductase</shortName>
    </alternativeName>
</protein>
<dbReference type="InterPro" id="IPR002569">
    <property type="entry name" value="Met_Sox_Rdtase_MsrA_dom"/>
</dbReference>
<gene>
    <name evidence="5" type="primary">msrA</name>
    <name evidence="7" type="ORF">AN484_10790</name>
</gene>
<evidence type="ECO:0000256" key="2">
    <source>
        <dbReference type="ARBA" id="ARBA00023002"/>
    </source>
</evidence>
<dbReference type="GO" id="GO:0008113">
    <property type="term" value="F:peptide-methionine (S)-S-oxide reductase activity"/>
    <property type="evidence" value="ECO:0007669"/>
    <property type="project" value="UniProtKB-UniRule"/>
</dbReference>
<reference evidence="7 8" key="1">
    <citation type="submission" date="2015-09" db="EMBL/GenBank/DDBJ databases">
        <title>Aphanizomenon flos-aquae WA102.</title>
        <authorList>
            <person name="Driscoll C."/>
        </authorList>
    </citation>
    <scope>NUCLEOTIDE SEQUENCE [LARGE SCALE GENOMIC DNA]</scope>
    <source>
        <strain evidence="7">WA102</strain>
    </source>
</reference>